<protein>
    <recommendedName>
        <fullName evidence="1">Tyrosine specific protein phosphatases domain-containing protein</fullName>
    </recommendedName>
</protein>
<dbReference type="InterPro" id="IPR000387">
    <property type="entry name" value="Tyr_Pase_dom"/>
</dbReference>
<feature type="domain" description="Tyrosine specific protein phosphatases" evidence="1">
    <location>
        <begin position="74"/>
        <end position="103"/>
    </location>
</feature>
<dbReference type="InterPro" id="IPR029021">
    <property type="entry name" value="Prot-tyrosine_phosphatase-like"/>
</dbReference>
<dbReference type="Pfam" id="PF22785">
    <property type="entry name" value="Tc-R-P"/>
    <property type="match status" value="1"/>
</dbReference>
<reference evidence="3" key="3">
    <citation type="submission" date="2018-12" db="EMBL/GenBank/DDBJ databases">
        <title>G10K-VGP greater horseshoe bat female genome, primary haplotype.</title>
        <authorList>
            <person name="Teeling E."/>
            <person name="Myers G."/>
            <person name="Vernes S."/>
            <person name="Pippel M."/>
            <person name="Winkler S."/>
            <person name="Fedrigo O."/>
            <person name="Rhie A."/>
            <person name="Koren S."/>
            <person name="Phillippy A."/>
            <person name="Lewin H."/>
            <person name="Damas J."/>
            <person name="Howe K."/>
            <person name="Mountcastle J."/>
            <person name="Jarvis E.D."/>
        </authorList>
    </citation>
    <scope>NUCLEOTIDE SEQUENCE [LARGE SCALE GENOMIC DNA]</scope>
</reference>
<dbReference type="Gene3D" id="3.90.190.10">
    <property type="entry name" value="Protein tyrosine phosphatase superfamily"/>
    <property type="match status" value="1"/>
</dbReference>
<evidence type="ECO:0000313" key="2">
    <source>
        <dbReference type="Ensembl" id="ENSRFEP00010002828.1"/>
    </source>
</evidence>
<evidence type="ECO:0000259" key="1">
    <source>
        <dbReference type="PROSITE" id="PS50056"/>
    </source>
</evidence>
<dbReference type="SUPFAM" id="SSF52799">
    <property type="entry name" value="(Phosphotyrosine protein) phosphatases II"/>
    <property type="match status" value="1"/>
</dbReference>
<reference evidence="2" key="5">
    <citation type="submission" date="2025-09" db="UniProtKB">
        <authorList>
            <consortium name="Ensembl"/>
        </authorList>
    </citation>
    <scope>IDENTIFICATION</scope>
</reference>
<organism evidence="2 3">
    <name type="scientific">Rhinolophus ferrumequinum</name>
    <name type="common">Greater horseshoe bat</name>
    <dbReference type="NCBI Taxonomy" id="59479"/>
    <lineage>
        <taxon>Eukaryota</taxon>
        <taxon>Metazoa</taxon>
        <taxon>Chordata</taxon>
        <taxon>Craniata</taxon>
        <taxon>Vertebrata</taxon>
        <taxon>Euteleostomi</taxon>
        <taxon>Mammalia</taxon>
        <taxon>Eutheria</taxon>
        <taxon>Laurasiatheria</taxon>
        <taxon>Chiroptera</taxon>
        <taxon>Yinpterochiroptera</taxon>
        <taxon>Rhinolophoidea</taxon>
        <taxon>Rhinolophidae</taxon>
        <taxon>Rhinolophinae</taxon>
        <taxon>Rhinolophus</taxon>
    </lineage>
</organism>
<dbReference type="OMA" id="CIAVHCA"/>
<dbReference type="InterPro" id="IPR050561">
    <property type="entry name" value="PTP"/>
</dbReference>
<sequence length="138" mass="15802">NTEMNYLAPRFLIVHSPTKTSLNKFLQELKKNEVITIVGVCEATYNTTILEKEGIQILDWLFGDGGSPTSQIVDKWLKFVQQKFREAPGSCIAVHCATGLGRTKVSWAFNSKQLLYLEKYSPIMCLCFRNTRYNDFIQ</sequence>
<reference evidence="2 3" key="1">
    <citation type="journal article" date="2015" name="Annu Rev Anim Biosci">
        <title>The Genome 10K Project: a way forward.</title>
        <authorList>
            <person name="Koepfli K.P."/>
            <person name="Paten B."/>
            <person name="O'Brien S.J."/>
            <person name="Koepfli K.P."/>
            <person name="Paten B."/>
            <person name="Antunes A."/>
            <person name="Belov K."/>
            <person name="Bustamante C."/>
            <person name="Castoe T.A."/>
            <person name="Clawson H."/>
            <person name="Crawford A.J."/>
            <person name="Diekhans M."/>
            <person name="Distel D."/>
            <person name="Durbin R."/>
            <person name="Earl D."/>
            <person name="Fujita M.K."/>
            <person name="Gamble T."/>
            <person name="Georges A."/>
            <person name="Gemmell N."/>
            <person name="Gilbert M.T."/>
            <person name="Graves J.M."/>
            <person name="Green R.E."/>
            <person name="Hickey G."/>
            <person name="Jarvis E.D."/>
            <person name="Johnson W."/>
            <person name="Komissarov A."/>
            <person name="Korf I."/>
            <person name="Kuhn R."/>
            <person name="Larkin D.M."/>
            <person name="Lewin H."/>
            <person name="Lopez J.V."/>
            <person name="Ma J."/>
            <person name="Marques-Bonet T."/>
            <person name="Miller W."/>
            <person name="Murphy R."/>
            <person name="Pevzner P."/>
            <person name="Shapiro B."/>
            <person name="Steiner C."/>
            <person name="Tamazian G."/>
            <person name="Venkatesh B."/>
            <person name="Wang J."/>
            <person name="Wayne R."/>
            <person name="Wiley E."/>
            <person name="Yang H."/>
            <person name="Zhang G."/>
            <person name="Haussler D."/>
            <person name="Ryder O."/>
            <person name="O'Brien S.J."/>
        </authorList>
    </citation>
    <scope>NUCLEOTIDE SEQUENCE</scope>
</reference>
<dbReference type="InParanoid" id="A0A671DNV0"/>
<dbReference type="Ensembl" id="ENSRFET00010003110.1">
    <property type="protein sequence ID" value="ENSRFEP00010002828.1"/>
    <property type="gene ID" value="ENSRFEG00010002028.1"/>
</dbReference>
<dbReference type="GeneTree" id="ENSGT00940000154383"/>
<name>A0A671DNV0_RHIFE</name>
<dbReference type="PROSITE" id="PS50056">
    <property type="entry name" value="TYR_PHOSPHATASE_2"/>
    <property type="match status" value="1"/>
</dbReference>
<keyword evidence="3" id="KW-1185">Reference proteome</keyword>
<proteinExistence type="predicted"/>
<accession>A0A671DNV0</accession>
<dbReference type="PANTHER" id="PTHR23339">
    <property type="entry name" value="TYROSINE SPECIFIC PROTEIN PHOSPHATASE AND DUAL SPECIFICITY PROTEIN PHOSPHATASE"/>
    <property type="match status" value="1"/>
</dbReference>
<dbReference type="Proteomes" id="UP000472240">
    <property type="component" value="Chromosome 1"/>
</dbReference>
<evidence type="ECO:0000313" key="3">
    <source>
        <dbReference type="Proteomes" id="UP000472240"/>
    </source>
</evidence>
<reference evidence="2 3" key="2">
    <citation type="journal article" date="2018" name="Annu Rev Anim Biosci">
        <title>Bat Biology, Genomes, and the Bat1K Project: To Generate Chromosome-Level Genomes for All Living Bat Species.</title>
        <authorList>
            <person name="Teeling E.C."/>
            <person name="Vernes S.C."/>
            <person name="Davalos L.M."/>
            <person name="Ray D.A."/>
            <person name="Gilbert M.T.P."/>
            <person name="Myers E."/>
        </authorList>
    </citation>
    <scope>NUCLEOTIDE SEQUENCE</scope>
</reference>
<reference evidence="2" key="4">
    <citation type="submission" date="2025-08" db="UniProtKB">
        <authorList>
            <consortium name="Ensembl"/>
        </authorList>
    </citation>
    <scope>IDENTIFICATION</scope>
</reference>
<dbReference type="AlphaFoldDB" id="A0A671DNV0"/>